<dbReference type="Proteomes" id="UP001221898">
    <property type="component" value="Unassembled WGS sequence"/>
</dbReference>
<feature type="region of interest" description="Disordered" evidence="1">
    <location>
        <begin position="1"/>
        <end position="40"/>
    </location>
</feature>
<sequence>MSHMAHYGLSTGSAALSPVPDSTRRAQDCRQTQSRKHREPCREIAAEWETTAQNSFFASSRLHMMPEELGINPQQTPTSRGKRTTLAPLAALRCFNTKHFRSPVTDRAPPQRNVSWIALYVGTHLKCQRAFSTQRQRYCVSQVT</sequence>
<accession>A0AAD7T8P1</accession>
<protein>
    <submittedName>
        <fullName evidence="2">Uncharacterized protein</fullName>
    </submittedName>
</protein>
<evidence type="ECO:0000256" key="1">
    <source>
        <dbReference type="SAM" id="MobiDB-lite"/>
    </source>
</evidence>
<dbReference type="AlphaFoldDB" id="A0AAD7T8P1"/>
<evidence type="ECO:0000313" key="2">
    <source>
        <dbReference type="EMBL" id="KAJ8415972.1"/>
    </source>
</evidence>
<gene>
    <name evidence="2" type="ORF">AAFF_G00379940</name>
</gene>
<proteinExistence type="predicted"/>
<dbReference type="EMBL" id="JAINUG010000007">
    <property type="protein sequence ID" value="KAJ8415972.1"/>
    <property type="molecule type" value="Genomic_DNA"/>
</dbReference>
<comment type="caution">
    <text evidence="2">The sequence shown here is derived from an EMBL/GenBank/DDBJ whole genome shotgun (WGS) entry which is preliminary data.</text>
</comment>
<name>A0AAD7T8P1_9TELE</name>
<evidence type="ECO:0000313" key="3">
    <source>
        <dbReference type="Proteomes" id="UP001221898"/>
    </source>
</evidence>
<organism evidence="2 3">
    <name type="scientific">Aldrovandia affinis</name>
    <dbReference type="NCBI Taxonomy" id="143900"/>
    <lineage>
        <taxon>Eukaryota</taxon>
        <taxon>Metazoa</taxon>
        <taxon>Chordata</taxon>
        <taxon>Craniata</taxon>
        <taxon>Vertebrata</taxon>
        <taxon>Euteleostomi</taxon>
        <taxon>Actinopterygii</taxon>
        <taxon>Neopterygii</taxon>
        <taxon>Teleostei</taxon>
        <taxon>Notacanthiformes</taxon>
        <taxon>Halosauridae</taxon>
        <taxon>Aldrovandia</taxon>
    </lineage>
</organism>
<reference evidence="2" key="1">
    <citation type="journal article" date="2023" name="Science">
        <title>Genome structures resolve the early diversification of teleost fishes.</title>
        <authorList>
            <person name="Parey E."/>
            <person name="Louis A."/>
            <person name="Montfort J."/>
            <person name="Bouchez O."/>
            <person name="Roques C."/>
            <person name="Iampietro C."/>
            <person name="Lluch J."/>
            <person name="Castinel A."/>
            <person name="Donnadieu C."/>
            <person name="Desvignes T."/>
            <person name="Floi Bucao C."/>
            <person name="Jouanno E."/>
            <person name="Wen M."/>
            <person name="Mejri S."/>
            <person name="Dirks R."/>
            <person name="Jansen H."/>
            <person name="Henkel C."/>
            <person name="Chen W.J."/>
            <person name="Zahm M."/>
            <person name="Cabau C."/>
            <person name="Klopp C."/>
            <person name="Thompson A.W."/>
            <person name="Robinson-Rechavi M."/>
            <person name="Braasch I."/>
            <person name="Lecointre G."/>
            <person name="Bobe J."/>
            <person name="Postlethwait J.H."/>
            <person name="Berthelot C."/>
            <person name="Roest Crollius H."/>
            <person name="Guiguen Y."/>
        </authorList>
    </citation>
    <scope>NUCLEOTIDE SEQUENCE</scope>
    <source>
        <strain evidence="2">NC1722</strain>
    </source>
</reference>
<keyword evidence="3" id="KW-1185">Reference proteome</keyword>